<accession>A0A645D748</accession>
<keyword evidence="5 11" id="KW-0808">Transferase</keyword>
<keyword evidence="4" id="KW-0285">Flavoprotein</keyword>
<evidence type="ECO:0000256" key="3">
    <source>
        <dbReference type="ARBA" id="ARBA00016337"/>
    </source>
</evidence>
<evidence type="ECO:0000256" key="2">
    <source>
        <dbReference type="ARBA" id="ARBA00011955"/>
    </source>
</evidence>
<evidence type="ECO:0000256" key="9">
    <source>
        <dbReference type="ARBA" id="ARBA00031306"/>
    </source>
</evidence>
<evidence type="ECO:0000256" key="10">
    <source>
        <dbReference type="ARBA" id="ARBA00048540"/>
    </source>
</evidence>
<organism evidence="11">
    <name type="scientific">bioreactor metagenome</name>
    <dbReference type="NCBI Taxonomy" id="1076179"/>
    <lineage>
        <taxon>unclassified sequences</taxon>
        <taxon>metagenomes</taxon>
        <taxon>ecological metagenomes</taxon>
    </lineage>
</organism>
<evidence type="ECO:0000256" key="1">
    <source>
        <dbReference type="ARBA" id="ARBA00001946"/>
    </source>
</evidence>
<dbReference type="AlphaFoldDB" id="A0A645D748"/>
<comment type="caution">
    <text evidence="11">The sequence shown here is derived from an EMBL/GenBank/DDBJ whole genome shotgun (WGS) entry which is preliminary data.</text>
</comment>
<reference evidence="11" key="1">
    <citation type="submission" date="2019-08" db="EMBL/GenBank/DDBJ databases">
        <authorList>
            <person name="Kucharzyk K."/>
            <person name="Murdoch R.W."/>
            <person name="Higgins S."/>
            <person name="Loffler F."/>
        </authorList>
    </citation>
    <scope>NUCLEOTIDE SEQUENCE</scope>
</reference>
<dbReference type="GO" id="GO:0046872">
    <property type="term" value="F:metal ion binding"/>
    <property type="evidence" value="ECO:0007669"/>
    <property type="project" value="UniProtKB-KW"/>
</dbReference>
<dbReference type="PIRSF" id="PIRSF006268">
    <property type="entry name" value="ApbE"/>
    <property type="match status" value="1"/>
</dbReference>
<dbReference type="EC" id="2.7.1.180" evidence="2"/>
<protein>
    <recommendedName>
        <fullName evidence="3">FAD:protein FMN transferase</fullName>
        <ecNumber evidence="2">2.7.1.180</ecNumber>
    </recommendedName>
    <alternativeName>
        <fullName evidence="9">Flavin transferase</fullName>
    </alternativeName>
</protein>
<keyword evidence="8" id="KW-0460">Magnesium</keyword>
<dbReference type="InterPro" id="IPR003374">
    <property type="entry name" value="ApbE-like_sf"/>
</dbReference>
<dbReference type="InterPro" id="IPR024932">
    <property type="entry name" value="ApbE"/>
</dbReference>
<evidence type="ECO:0000256" key="6">
    <source>
        <dbReference type="ARBA" id="ARBA00022723"/>
    </source>
</evidence>
<dbReference type="GO" id="GO:0016740">
    <property type="term" value="F:transferase activity"/>
    <property type="evidence" value="ECO:0007669"/>
    <property type="project" value="UniProtKB-KW"/>
</dbReference>
<comment type="catalytic activity">
    <reaction evidence="10">
        <text>L-threonyl-[protein] + FAD = FMN-L-threonyl-[protein] + AMP + H(+)</text>
        <dbReference type="Rhea" id="RHEA:36847"/>
        <dbReference type="Rhea" id="RHEA-COMP:11060"/>
        <dbReference type="Rhea" id="RHEA-COMP:11061"/>
        <dbReference type="ChEBI" id="CHEBI:15378"/>
        <dbReference type="ChEBI" id="CHEBI:30013"/>
        <dbReference type="ChEBI" id="CHEBI:57692"/>
        <dbReference type="ChEBI" id="CHEBI:74257"/>
        <dbReference type="ChEBI" id="CHEBI:456215"/>
        <dbReference type="EC" id="2.7.1.180"/>
    </reaction>
</comment>
<sequence>MILLFMFVFTGCKKETVSEYTKYTESFFDTFNTMTTVVAYTKTEEEFKTYMGKIHSEFERLHKLYDIYNDYEGINNIKTINDNAGVKPVKVDKDIIDLILFSKEWYNRTGKETNIAMGSVLSIWHDYREEGRNNPDEAKIPPMEDLKEATKYTDLAKVIVDVENSTVYLQDKRMSLDVGAVAKGYATEVVAKKALSEGLTSGIISAGGNVKVLGKPLDGVRERWGIGVQDPDKSIASEGEDTLDTIFLNNAAVVTSGDYQRYYIVNGEVMHHLIDPKTLMPGKYYRAVTIVTEDAGLADFLSTTTFLLPYEESRKLVDSLQGVEAMWVMPDGTIQVTDGMKKIMKSNGATGAKAE</sequence>
<evidence type="ECO:0000256" key="5">
    <source>
        <dbReference type="ARBA" id="ARBA00022679"/>
    </source>
</evidence>
<keyword evidence="7" id="KW-0274">FAD</keyword>
<dbReference type="EMBL" id="VSSQ01033558">
    <property type="protein sequence ID" value="MPM85196.1"/>
    <property type="molecule type" value="Genomic_DNA"/>
</dbReference>
<evidence type="ECO:0000256" key="4">
    <source>
        <dbReference type="ARBA" id="ARBA00022630"/>
    </source>
</evidence>
<name>A0A645D748_9ZZZZ</name>
<evidence type="ECO:0000256" key="8">
    <source>
        <dbReference type="ARBA" id="ARBA00022842"/>
    </source>
</evidence>
<dbReference type="PANTHER" id="PTHR30040">
    <property type="entry name" value="THIAMINE BIOSYNTHESIS LIPOPROTEIN APBE"/>
    <property type="match status" value="1"/>
</dbReference>
<dbReference type="SUPFAM" id="SSF143631">
    <property type="entry name" value="ApbE-like"/>
    <property type="match status" value="1"/>
</dbReference>
<evidence type="ECO:0000256" key="7">
    <source>
        <dbReference type="ARBA" id="ARBA00022827"/>
    </source>
</evidence>
<proteinExistence type="predicted"/>
<comment type="cofactor">
    <cofactor evidence="1">
        <name>Mg(2+)</name>
        <dbReference type="ChEBI" id="CHEBI:18420"/>
    </cofactor>
</comment>
<dbReference type="PANTHER" id="PTHR30040:SF2">
    <property type="entry name" value="FAD:PROTEIN FMN TRANSFERASE"/>
    <property type="match status" value="1"/>
</dbReference>
<dbReference type="Pfam" id="PF02424">
    <property type="entry name" value="ApbE"/>
    <property type="match status" value="1"/>
</dbReference>
<gene>
    <name evidence="11" type="primary">apbE_43</name>
    <name evidence="11" type="ORF">SDC9_132274</name>
</gene>
<keyword evidence="6" id="KW-0479">Metal-binding</keyword>
<dbReference type="Gene3D" id="3.10.520.10">
    <property type="entry name" value="ApbE-like domains"/>
    <property type="match status" value="1"/>
</dbReference>
<evidence type="ECO:0000313" key="11">
    <source>
        <dbReference type="EMBL" id="MPM85196.1"/>
    </source>
</evidence>